<reference evidence="6 7" key="1">
    <citation type="journal article" date="2003" name="Int. J. Syst. Evol. Microbiol.">
        <title>Halobacillus salinus sp. nov., isolated from a salt lake on the coast of the East Sea in Korea.</title>
        <authorList>
            <person name="Yoon J.H."/>
            <person name="Kang K.H."/>
            <person name="Park Y.H."/>
        </authorList>
    </citation>
    <scope>NUCLEOTIDE SEQUENCE [LARGE SCALE GENOMIC DNA]</scope>
    <source>
        <strain evidence="6 7">HSL-3</strain>
    </source>
</reference>
<organism evidence="6 7">
    <name type="scientific">Halobacillus salinus</name>
    <dbReference type="NCBI Taxonomy" id="192814"/>
    <lineage>
        <taxon>Bacteria</taxon>
        <taxon>Bacillati</taxon>
        <taxon>Bacillota</taxon>
        <taxon>Bacilli</taxon>
        <taxon>Bacillales</taxon>
        <taxon>Bacillaceae</taxon>
        <taxon>Halobacillus</taxon>
    </lineage>
</organism>
<comment type="caution">
    <text evidence="6">The sequence shown here is derived from an EMBL/GenBank/DDBJ whole genome shotgun (WGS) entry which is preliminary data.</text>
</comment>
<feature type="binding site" evidence="5">
    <location>
        <position position="68"/>
    </location>
    <ligand>
        <name>a divalent metal cation</name>
        <dbReference type="ChEBI" id="CHEBI:60240"/>
        <label>1</label>
    </ligand>
</feature>
<protein>
    <recommendedName>
        <fullName evidence="2 4">GTP cyclohydrolase 1 type 2 homolog</fullName>
    </recommendedName>
</protein>
<dbReference type="InterPro" id="IPR017221">
    <property type="entry name" value="DUF34/NIF3_bac"/>
</dbReference>
<feature type="binding site" evidence="5">
    <location>
        <position position="336"/>
    </location>
    <ligand>
        <name>a divalent metal cation</name>
        <dbReference type="ChEBI" id="CHEBI:60240"/>
        <label>1</label>
    </ligand>
</feature>
<dbReference type="FunFam" id="3.30.70.120:FF:000006">
    <property type="entry name" value="GTP cyclohydrolase 1 type 2 homolog"/>
    <property type="match status" value="1"/>
</dbReference>
<dbReference type="Gene3D" id="3.30.70.120">
    <property type="match status" value="1"/>
</dbReference>
<dbReference type="Pfam" id="PF01784">
    <property type="entry name" value="DUF34_NIF3"/>
    <property type="match status" value="1"/>
</dbReference>
<proteinExistence type="inferred from homology"/>
<dbReference type="GO" id="GO:0046872">
    <property type="term" value="F:metal ion binding"/>
    <property type="evidence" value="ECO:0007669"/>
    <property type="project" value="UniProtKB-UniRule"/>
</dbReference>
<evidence type="ECO:0000256" key="4">
    <source>
        <dbReference type="PIRNR" id="PIRNR037489"/>
    </source>
</evidence>
<accession>A0A4Z0H4A7</accession>
<dbReference type="InterPro" id="IPR015867">
    <property type="entry name" value="N-reg_PII/ATP_PRibTrfase_C"/>
</dbReference>
<sequence length="372" mass="41328">MNATLTGQEIIRAFESWSPKSLAYDWDNVGLQVGTLNKPVETVMVTLDVLENVVDEAIEKNVDLIIAHHPLLFVKLKQINFDTPKGRIVRKLIQHDITVYAAHTNLDVAKGGVNDVMAELLGLRHTKVLIPHTKDELVKLVVFVPEGNAESLRDAISEAGAGYIGNYSHCTYELSGRGTFMPREGTDPHIGEQNKLEKVDEKRIETIVPKSKLDSVLQAMHSTHPYEEVAYDLYPLINEGEILGVGRVGDLEEAMTLKELNELVKEKYQVPALRFAGDPSKKVKRVAILGGSGEDYIHQAKKSGADVYITGDMTFHITQDAEAMGLAIIDPGHYTEKVIVPKIASYIEEHCNTNHQLTVLQSDSHTEPFIFD</sequence>
<dbReference type="PIRSF" id="PIRSF037489">
    <property type="entry name" value="UCP037489_NIF3_YqfO"/>
    <property type="match status" value="1"/>
</dbReference>
<feature type="binding site" evidence="5">
    <location>
        <position position="69"/>
    </location>
    <ligand>
        <name>a divalent metal cation</name>
        <dbReference type="ChEBI" id="CHEBI:60240"/>
        <label>1</label>
    </ligand>
</feature>
<dbReference type="InterPro" id="IPR002678">
    <property type="entry name" value="DUF34/NIF3"/>
</dbReference>
<dbReference type="STRING" id="192814.GCA_900166575_01241"/>
<name>A0A4Z0H4A7_9BACI</name>
<keyword evidence="7" id="KW-1185">Reference proteome</keyword>
<evidence type="ECO:0000256" key="1">
    <source>
        <dbReference type="ARBA" id="ARBA00006964"/>
    </source>
</evidence>
<dbReference type="NCBIfam" id="TIGR00486">
    <property type="entry name" value="YbgI_SA1388"/>
    <property type="match status" value="1"/>
</dbReference>
<evidence type="ECO:0000313" key="6">
    <source>
        <dbReference type="EMBL" id="TGB04281.1"/>
    </source>
</evidence>
<evidence type="ECO:0000313" key="7">
    <source>
        <dbReference type="Proteomes" id="UP000297982"/>
    </source>
</evidence>
<dbReference type="GO" id="GO:0005737">
    <property type="term" value="C:cytoplasm"/>
    <property type="evidence" value="ECO:0007669"/>
    <property type="project" value="TreeGrafter"/>
</dbReference>
<evidence type="ECO:0000256" key="5">
    <source>
        <dbReference type="PIRSR" id="PIRSR602678-1"/>
    </source>
</evidence>
<dbReference type="InterPro" id="IPR036069">
    <property type="entry name" value="DUF34/NIF3_sf"/>
</dbReference>
<dbReference type="PANTHER" id="PTHR13799">
    <property type="entry name" value="NGG1 INTERACTING FACTOR 3"/>
    <property type="match status" value="1"/>
</dbReference>
<dbReference type="EMBL" id="SRJC01000001">
    <property type="protein sequence ID" value="TGB04281.1"/>
    <property type="molecule type" value="Genomic_DNA"/>
</dbReference>
<dbReference type="PANTHER" id="PTHR13799:SF14">
    <property type="entry name" value="GTP CYCLOHYDROLASE 1 TYPE 2 HOMOLOG"/>
    <property type="match status" value="1"/>
</dbReference>
<dbReference type="Proteomes" id="UP000297982">
    <property type="component" value="Unassembled WGS sequence"/>
</dbReference>
<keyword evidence="3 4" id="KW-0479">Metal-binding</keyword>
<gene>
    <name evidence="6" type="ORF">E4663_04565</name>
</gene>
<comment type="similarity">
    <text evidence="1 4">Belongs to the GTP cyclohydrolase I type 2/NIF3 family.</text>
</comment>
<dbReference type="RefSeq" id="WP_135326801.1">
    <property type="nucleotide sequence ID" value="NZ_SRJC01000001.1"/>
</dbReference>
<evidence type="ECO:0000256" key="2">
    <source>
        <dbReference type="ARBA" id="ARBA00022112"/>
    </source>
</evidence>
<feature type="binding site" evidence="5">
    <location>
        <position position="333"/>
    </location>
    <ligand>
        <name>a divalent metal cation</name>
        <dbReference type="ChEBI" id="CHEBI:60240"/>
        <label>1</label>
    </ligand>
</feature>
<dbReference type="FunFam" id="3.40.1390.30:FF:000001">
    <property type="entry name" value="GTP cyclohydrolase 1 type 2"/>
    <property type="match status" value="1"/>
</dbReference>
<dbReference type="SUPFAM" id="SSF102705">
    <property type="entry name" value="NIF3 (NGG1p interacting factor 3)-like"/>
    <property type="match status" value="1"/>
</dbReference>
<evidence type="ECO:0000256" key="3">
    <source>
        <dbReference type="ARBA" id="ARBA00022723"/>
    </source>
</evidence>
<feature type="binding site" evidence="5">
    <location>
        <position position="107"/>
    </location>
    <ligand>
        <name>a divalent metal cation</name>
        <dbReference type="ChEBI" id="CHEBI:60240"/>
        <label>1</label>
    </ligand>
</feature>
<dbReference type="Gene3D" id="3.40.1390.30">
    <property type="entry name" value="NIF3 (NGG1p interacting factor 3)-like"/>
    <property type="match status" value="2"/>
</dbReference>
<dbReference type="AlphaFoldDB" id="A0A4Z0H4A7"/>